<evidence type="ECO:0000313" key="5">
    <source>
        <dbReference type="Proteomes" id="UP001500840"/>
    </source>
</evidence>
<evidence type="ECO:0000256" key="1">
    <source>
        <dbReference type="SAM" id="MobiDB-lite"/>
    </source>
</evidence>
<dbReference type="PANTHER" id="PTHR30273:SF2">
    <property type="entry name" value="PROTEIN FECR"/>
    <property type="match status" value="1"/>
</dbReference>
<keyword evidence="2" id="KW-0812">Transmembrane</keyword>
<keyword evidence="5" id="KW-1185">Reference proteome</keyword>
<sequence>MNDRELIQQYLLGNLNDDDVARLDAKVCSDDEFRKTLADELVLDCNLRDVAGQEQLGEADSSGISEPTVLAAGGATTTVDAGRPVVSAIGSRVGIKWAVVATLAVVILVAVGWNLFSSPDGVATLVSSEDAAWVSGLPTSVGSHLPAGELQLISGIATLRFDSGATMILEAPARLELQTDMRAFLHDGAAVLEVPDSAIGFVVATPSGEATDLGTSFAVNVDSANATSEFEVLMGSISVGLPSRDERVLLKDNQAVRVDSSGISEASAAENPEPAGPGNPTLRIQTDGNESTFVRGGTSPGTRELLMVKSSWKNNLYDRKAVFSFDASGVDIDAAVAIRLRLNQVESEMGFASRLPPVNVFQVYAVANVATGSWDRRSTWEDAPSPEDGVLVGEFEIPRSRKSGECILESDRLAEFVRSHADRPLTFVVIRATKKVAGDGRVLVHAFASHSHPSSVGPTLEFEMRED</sequence>
<proteinExistence type="predicted"/>
<feature type="transmembrane region" description="Helical" evidence="2">
    <location>
        <begin position="97"/>
        <end position="116"/>
    </location>
</feature>
<feature type="compositionally biased region" description="Low complexity" evidence="1">
    <location>
        <begin position="264"/>
        <end position="280"/>
    </location>
</feature>
<reference evidence="5" key="1">
    <citation type="journal article" date="2019" name="Int. J. Syst. Evol. Microbiol.">
        <title>The Global Catalogue of Microorganisms (GCM) 10K type strain sequencing project: providing services to taxonomists for standard genome sequencing and annotation.</title>
        <authorList>
            <consortium name="The Broad Institute Genomics Platform"/>
            <consortium name="The Broad Institute Genome Sequencing Center for Infectious Disease"/>
            <person name="Wu L."/>
            <person name="Ma J."/>
        </authorList>
    </citation>
    <scope>NUCLEOTIDE SEQUENCE [LARGE SCALE GENOMIC DNA]</scope>
    <source>
        <strain evidence="5">JCM 17759</strain>
    </source>
</reference>
<dbReference type="RefSeq" id="WP_345319607.1">
    <property type="nucleotide sequence ID" value="NZ_BAABGA010000010.1"/>
</dbReference>
<keyword evidence="2" id="KW-0472">Membrane</keyword>
<dbReference type="PANTHER" id="PTHR30273">
    <property type="entry name" value="PERIPLASMIC SIGNAL SENSOR AND SIGMA FACTOR ACTIVATOR FECR-RELATED"/>
    <property type="match status" value="1"/>
</dbReference>
<comment type="caution">
    <text evidence="4">The sequence shown here is derived from an EMBL/GenBank/DDBJ whole genome shotgun (WGS) entry which is preliminary data.</text>
</comment>
<dbReference type="InterPro" id="IPR006860">
    <property type="entry name" value="FecR"/>
</dbReference>
<accession>A0ABP8M941</accession>
<feature type="compositionally biased region" description="Polar residues" evidence="1">
    <location>
        <begin position="282"/>
        <end position="292"/>
    </location>
</feature>
<evidence type="ECO:0000259" key="3">
    <source>
        <dbReference type="Pfam" id="PF04773"/>
    </source>
</evidence>
<dbReference type="InterPro" id="IPR012373">
    <property type="entry name" value="Ferrdict_sens_TM"/>
</dbReference>
<dbReference type="Pfam" id="PF04773">
    <property type="entry name" value="FecR"/>
    <property type="match status" value="1"/>
</dbReference>
<gene>
    <name evidence="4" type="ORF">GCM10023156_07910</name>
</gene>
<evidence type="ECO:0000256" key="2">
    <source>
        <dbReference type="SAM" id="Phobius"/>
    </source>
</evidence>
<feature type="region of interest" description="Disordered" evidence="1">
    <location>
        <begin position="261"/>
        <end position="300"/>
    </location>
</feature>
<name>A0ABP8M941_9BACT</name>
<dbReference type="EMBL" id="BAABGA010000010">
    <property type="protein sequence ID" value="GAA4446685.1"/>
    <property type="molecule type" value="Genomic_DNA"/>
</dbReference>
<dbReference type="Gene3D" id="2.60.120.1440">
    <property type="match status" value="1"/>
</dbReference>
<feature type="domain" description="FecR protein" evidence="3">
    <location>
        <begin position="156"/>
        <end position="237"/>
    </location>
</feature>
<evidence type="ECO:0000313" key="4">
    <source>
        <dbReference type="EMBL" id="GAA4446685.1"/>
    </source>
</evidence>
<organism evidence="4 5">
    <name type="scientific">Novipirellula rosea</name>
    <dbReference type="NCBI Taxonomy" id="1031540"/>
    <lineage>
        <taxon>Bacteria</taxon>
        <taxon>Pseudomonadati</taxon>
        <taxon>Planctomycetota</taxon>
        <taxon>Planctomycetia</taxon>
        <taxon>Pirellulales</taxon>
        <taxon>Pirellulaceae</taxon>
        <taxon>Novipirellula</taxon>
    </lineage>
</organism>
<dbReference type="Proteomes" id="UP001500840">
    <property type="component" value="Unassembled WGS sequence"/>
</dbReference>
<protein>
    <submittedName>
        <fullName evidence="4">FecR domain-containing protein</fullName>
    </submittedName>
</protein>
<keyword evidence="2" id="KW-1133">Transmembrane helix</keyword>